<proteinExistence type="predicted"/>
<organism evidence="3 4">
    <name type="scientific">Legionella impletisoli</name>
    <dbReference type="NCBI Taxonomy" id="343510"/>
    <lineage>
        <taxon>Bacteria</taxon>
        <taxon>Pseudomonadati</taxon>
        <taxon>Pseudomonadota</taxon>
        <taxon>Gammaproteobacteria</taxon>
        <taxon>Legionellales</taxon>
        <taxon>Legionellaceae</taxon>
        <taxon>Legionella</taxon>
    </lineage>
</organism>
<dbReference type="InterPro" id="IPR011460">
    <property type="entry name" value="Lcl_C"/>
</dbReference>
<dbReference type="RefSeq" id="WP_207384502.1">
    <property type="nucleotide sequence ID" value="NZ_BMOB01000002.1"/>
</dbReference>
<reference evidence="3" key="1">
    <citation type="journal article" date="2014" name="Int. J. Syst. Evol. Microbiol.">
        <title>Complete genome sequence of Corynebacterium casei LMG S-19264T (=DSM 44701T), isolated from a smear-ripened cheese.</title>
        <authorList>
            <consortium name="US DOE Joint Genome Institute (JGI-PGF)"/>
            <person name="Walter F."/>
            <person name="Albersmeier A."/>
            <person name="Kalinowski J."/>
            <person name="Ruckert C."/>
        </authorList>
    </citation>
    <scope>NUCLEOTIDE SEQUENCE</scope>
    <source>
        <strain evidence="3">JCM 13919</strain>
    </source>
</reference>
<evidence type="ECO:0000313" key="3">
    <source>
        <dbReference type="EMBL" id="GGI79338.1"/>
    </source>
</evidence>
<comment type="caution">
    <text evidence="3">The sequence shown here is derived from an EMBL/GenBank/DDBJ whole genome shotgun (WGS) entry which is preliminary data.</text>
</comment>
<dbReference type="Proteomes" id="UP000630149">
    <property type="component" value="Unassembled WGS sequence"/>
</dbReference>
<keyword evidence="1" id="KW-0732">Signal</keyword>
<feature type="signal peptide" evidence="1">
    <location>
        <begin position="1"/>
        <end position="23"/>
    </location>
</feature>
<feature type="domain" description="Lcl C-terminal" evidence="2">
    <location>
        <begin position="223"/>
        <end position="295"/>
    </location>
</feature>
<keyword evidence="4" id="KW-1185">Reference proteome</keyword>
<sequence>MKRIIQRFLCLFYLLTLSFISDAAHSLNIPNKDLTIDIQPRSLFIPLDGKEQSLIVTNKSLDEVAYNLTLELSGSDLEHQLKIISNNCTILKPQATCQFSLKAIGEAVKPTSIQLIGEKITPVMVDVVIDKLKPGVRFEGGVIYQVNADGRSGKLCSIEDNHHMSYWGGYGLALNSLDEGDGFLNSKLVAELFEEDTDFAAGLCYYYQTDSLGQSPCSTSNCYEGWYLPSKEELRELWGNSTLAEGLVDGFSQDIYWSSTEFSGLQPYFAWGINFTSGNLIAEAKDQPHKVRCIRRFSI</sequence>
<dbReference type="AlphaFoldDB" id="A0A917JNW7"/>
<gene>
    <name evidence="3" type="ORF">GCM10007966_04860</name>
</gene>
<accession>A0A917JNW7</accession>
<feature type="chain" id="PRO_5037529069" description="Lcl C-terminal domain-containing protein" evidence="1">
    <location>
        <begin position="24"/>
        <end position="299"/>
    </location>
</feature>
<protein>
    <recommendedName>
        <fullName evidence="2">Lcl C-terminal domain-containing protein</fullName>
    </recommendedName>
</protein>
<dbReference type="Pfam" id="PF07603">
    <property type="entry name" value="Lcl_C"/>
    <property type="match status" value="1"/>
</dbReference>
<evidence type="ECO:0000256" key="1">
    <source>
        <dbReference type="SAM" id="SignalP"/>
    </source>
</evidence>
<evidence type="ECO:0000259" key="2">
    <source>
        <dbReference type="Pfam" id="PF07603"/>
    </source>
</evidence>
<dbReference type="EMBL" id="BMOB01000002">
    <property type="protein sequence ID" value="GGI79338.1"/>
    <property type="molecule type" value="Genomic_DNA"/>
</dbReference>
<reference evidence="3" key="2">
    <citation type="submission" date="2020-09" db="EMBL/GenBank/DDBJ databases">
        <authorList>
            <person name="Sun Q."/>
            <person name="Ohkuma M."/>
        </authorList>
    </citation>
    <scope>NUCLEOTIDE SEQUENCE</scope>
    <source>
        <strain evidence="3">JCM 13919</strain>
    </source>
</reference>
<name>A0A917JNW7_9GAMM</name>
<evidence type="ECO:0000313" key="4">
    <source>
        <dbReference type="Proteomes" id="UP000630149"/>
    </source>
</evidence>